<dbReference type="NCBIfam" id="TIGR03953">
    <property type="entry name" value="rplD_bact"/>
    <property type="match status" value="1"/>
</dbReference>
<dbReference type="Pfam" id="PF00573">
    <property type="entry name" value="Ribosomal_L4"/>
    <property type="match status" value="1"/>
</dbReference>
<evidence type="ECO:0000313" key="7">
    <source>
        <dbReference type="Proteomes" id="UP000019804"/>
    </source>
</evidence>
<reference evidence="7" key="1">
    <citation type="journal article" date="2014" name="Nat. Commun.">
        <title>Genomic adaptations of the halophilic Dead Sea filamentous fungus Eurotium rubrum.</title>
        <authorList>
            <person name="Kis-Papo T."/>
            <person name="Weig A.R."/>
            <person name="Riley R."/>
            <person name="Persoh D."/>
            <person name="Salamov A."/>
            <person name="Sun H."/>
            <person name="Lipzen A."/>
            <person name="Wasser S.P."/>
            <person name="Rambold G."/>
            <person name="Grigoriev I.V."/>
            <person name="Nevo E."/>
        </authorList>
    </citation>
    <scope>NUCLEOTIDE SEQUENCE [LARGE SCALE GENOMIC DNA]</scope>
    <source>
        <strain evidence="7">CBS 135680</strain>
    </source>
</reference>
<keyword evidence="3" id="KW-0687">Ribonucleoprotein</keyword>
<evidence type="ECO:0000313" key="6">
    <source>
        <dbReference type="EMBL" id="EYE91782.1"/>
    </source>
</evidence>
<dbReference type="RefSeq" id="XP_040635472.1">
    <property type="nucleotide sequence ID" value="XM_040785563.1"/>
</dbReference>
<sequence>MPGSEALRMLRWLSRSPGGFFARPEATTIRCLSTSVSRSTATETQASTEYLTREAPIASNPLLNPEPVKATAYHFPSMEPLRFVEYSRNHLLMPLRKDILHRAVVYEGDKTRQGSANTKWRDEVHGSHRKLQPQKGTGRARVGNKQSPIRKGGGVAFGPKPRDFSSDLPRKIYDQAWRIALSYRYKRGQLIILDNEISIPEDATPHLITDMFKVNNWGREFGRSTLITEQLDEHLFSTVREVGQHAKILDRPDVDVKDILETGRLIIEKKALDRLLATHSKDLNSKPARALY</sequence>
<organism evidence="6 7">
    <name type="scientific">Aspergillus ruber (strain CBS 135680)</name>
    <dbReference type="NCBI Taxonomy" id="1388766"/>
    <lineage>
        <taxon>Eukaryota</taxon>
        <taxon>Fungi</taxon>
        <taxon>Dikarya</taxon>
        <taxon>Ascomycota</taxon>
        <taxon>Pezizomycotina</taxon>
        <taxon>Eurotiomycetes</taxon>
        <taxon>Eurotiomycetidae</taxon>
        <taxon>Eurotiales</taxon>
        <taxon>Aspergillaceae</taxon>
        <taxon>Aspergillus</taxon>
        <taxon>Aspergillus subgen. Aspergillus</taxon>
    </lineage>
</organism>
<evidence type="ECO:0000256" key="3">
    <source>
        <dbReference type="ARBA" id="ARBA00023274"/>
    </source>
</evidence>
<evidence type="ECO:0000256" key="2">
    <source>
        <dbReference type="ARBA" id="ARBA00022980"/>
    </source>
</evidence>
<accession>A0A017S4A0</accession>
<dbReference type="PANTHER" id="PTHR10746">
    <property type="entry name" value="50S RIBOSOMAL PROTEIN L4"/>
    <property type="match status" value="1"/>
</dbReference>
<comment type="similarity">
    <text evidence="1">Belongs to the universal ribosomal protein uL4 family.</text>
</comment>
<dbReference type="GO" id="GO:0003735">
    <property type="term" value="F:structural constituent of ribosome"/>
    <property type="evidence" value="ECO:0007669"/>
    <property type="project" value="InterPro"/>
</dbReference>
<dbReference type="OrthoDB" id="275876at2759"/>
<keyword evidence="2 6" id="KW-0689">Ribosomal protein</keyword>
<evidence type="ECO:0000256" key="1">
    <source>
        <dbReference type="ARBA" id="ARBA00010528"/>
    </source>
</evidence>
<name>A0A017S4A0_ASPRC</name>
<keyword evidence="7" id="KW-1185">Reference proteome</keyword>
<dbReference type="STRING" id="1388766.A0A017S4A0"/>
<gene>
    <name evidence="6" type="ORF">EURHEDRAFT_486246</name>
</gene>
<dbReference type="GeneID" id="63700687"/>
<dbReference type="InterPro" id="IPR002136">
    <property type="entry name" value="Ribosomal_uL4"/>
</dbReference>
<dbReference type="GO" id="GO:0006412">
    <property type="term" value="P:translation"/>
    <property type="evidence" value="ECO:0007669"/>
    <property type="project" value="InterPro"/>
</dbReference>
<dbReference type="Proteomes" id="UP000019804">
    <property type="component" value="Unassembled WGS sequence"/>
</dbReference>
<feature type="region of interest" description="Disordered" evidence="5">
    <location>
        <begin position="115"/>
        <end position="160"/>
    </location>
</feature>
<dbReference type="InterPro" id="IPR013005">
    <property type="entry name" value="Ribosomal_uL4-like"/>
</dbReference>
<protein>
    <recommendedName>
        <fullName evidence="4">Large ribosomal subunit protein uL4m</fullName>
    </recommendedName>
</protein>
<dbReference type="GO" id="GO:0005840">
    <property type="term" value="C:ribosome"/>
    <property type="evidence" value="ECO:0007669"/>
    <property type="project" value="UniProtKB-KW"/>
</dbReference>
<dbReference type="SUPFAM" id="SSF52166">
    <property type="entry name" value="Ribosomal protein L4"/>
    <property type="match status" value="1"/>
</dbReference>
<dbReference type="InterPro" id="IPR023574">
    <property type="entry name" value="Ribosomal_uL4_dom_sf"/>
</dbReference>
<dbReference type="Gene3D" id="3.40.1370.10">
    <property type="match status" value="1"/>
</dbReference>
<evidence type="ECO:0000256" key="4">
    <source>
        <dbReference type="ARBA" id="ARBA00040565"/>
    </source>
</evidence>
<dbReference type="AlphaFoldDB" id="A0A017S4A0"/>
<dbReference type="GO" id="GO:1990904">
    <property type="term" value="C:ribonucleoprotein complex"/>
    <property type="evidence" value="ECO:0007669"/>
    <property type="project" value="UniProtKB-KW"/>
</dbReference>
<dbReference type="EMBL" id="KK088441">
    <property type="protein sequence ID" value="EYE91782.1"/>
    <property type="molecule type" value="Genomic_DNA"/>
</dbReference>
<dbReference type="HOGENOM" id="CLU_041575_4_0_1"/>
<evidence type="ECO:0000256" key="5">
    <source>
        <dbReference type="SAM" id="MobiDB-lite"/>
    </source>
</evidence>
<dbReference type="PANTHER" id="PTHR10746:SF6">
    <property type="entry name" value="LARGE RIBOSOMAL SUBUNIT PROTEIN UL4M"/>
    <property type="match status" value="1"/>
</dbReference>
<proteinExistence type="inferred from homology"/>
<dbReference type="FunFam" id="3.40.1370.10:FF:000016">
    <property type="entry name" value="60S ribosomal protein L4, mitochondrial"/>
    <property type="match status" value="1"/>
</dbReference>